<sequence length="76" mass="8885">MKEPNTVKIAKTVSEKERCFVAAFEMRENVPKGKLYNNGWGRMKRNNVILPRHFFMNETEASTYTTYLPVTLQESL</sequence>
<name>A0A8R1EXB6_CAEJA</name>
<reference evidence="1" key="2">
    <citation type="submission" date="2022-06" db="UniProtKB">
        <authorList>
            <consortium name="EnsemblMetazoa"/>
        </authorList>
    </citation>
    <scope>IDENTIFICATION</scope>
    <source>
        <strain evidence="1">DF5081</strain>
    </source>
</reference>
<reference evidence="2" key="1">
    <citation type="submission" date="2010-08" db="EMBL/GenBank/DDBJ databases">
        <authorList>
            <consortium name="Caenorhabditis japonica Sequencing Consortium"/>
            <person name="Wilson R.K."/>
        </authorList>
    </citation>
    <scope>NUCLEOTIDE SEQUENCE [LARGE SCALE GENOMIC DNA]</scope>
    <source>
        <strain evidence="2">DF5081</strain>
    </source>
</reference>
<keyword evidence="2" id="KW-1185">Reference proteome</keyword>
<accession>A0A8R1EXB6</accession>
<evidence type="ECO:0000313" key="2">
    <source>
        <dbReference type="Proteomes" id="UP000005237"/>
    </source>
</evidence>
<protein>
    <submittedName>
        <fullName evidence="1">Uncharacterized protein</fullName>
    </submittedName>
</protein>
<proteinExistence type="predicted"/>
<organism evidence="1 2">
    <name type="scientific">Caenorhabditis japonica</name>
    <dbReference type="NCBI Taxonomy" id="281687"/>
    <lineage>
        <taxon>Eukaryota</taxon>
        <taxon>Metazoa</taxon>
        <taxon>Ecdysozoa</taxon>
        <taxon>Nematoda</taxon>
        <taxon>Chromadorea</taxon>
        <taxon>Rhabditida</taxon>
        <taxon>Rhabditina</taxon>
        <taxon>Rhabditomorpha</taxon>
        <taxon>Rhabditoidea</taxon>
        <taxon>Rhabditidae</taxon>
        <taxon>Peloderinae</taxon>
        <taxon>Caenorhabditis</taxon>
    </lineage>
</organism>
<dbReference type="EnsemblMetazoa" id="CJA42642.1">
    <property type="protein sequence ID" value="CJA42642.1"/>
    <property type="gene ID" value="WBGene00218490"/>
</dbReference>
<dbReference type="AlphaFoldDB" id="A0A8R1EXB6"/>
<evidence type="ECO:0000313" key="1">
    <source>
        <dbReference type="EnsemblMetazoa" id="CJA42642.1"/>
    </source>
</evidence>
<dbReference type="Proteomes" id="UP000005237">
    <property type="component" value="Unassembled WGS sequence"/>
</dbReference>